<comment type="caution">
    <text evidence="2">The sequence shown here is derived from an EMBL/GenBank/DDBJ whole genome shotgun (WGS) entry which is preliminary data.</text>
</comment>
<dbReference type="EMBL" id="RAPQ01000008">
    <property type="protein sequence ID" value="RKE04512.1"/>
    <property type="molecule type" value="Genomic_DNA"/>
</dbReference>
<proteinExistence type="predicted"/>
<protein>
    <submittedName>
        <fullName evidence="2">Uncharacterized protein</fullName>
    </submittedName>
</protein>
<dbReference type="AlphaFoldDB" id="A0A419X9V5"/>
<accession>A0A419X9V5</accession>
<organism evidence="2 3">
    <name type="scientific">Marinifilum flexuosum</name>
    <dbReference type="NCBI Taxonomy" id="1117708"/>
    <lineage>
        <taxon>Bacteria</taxon>
        <taxon>Pseudomonadati</taxon>
        <taxon>Bacteroidota</taxon>
        <taxon>Bacteroidia</taxon>
        <taxon>Marinilabiliales</taxon>
        <taxon>Marinifilaceae</taxon>
    </lineage>
</organism>
<sequence length="619" mass="71430">MKLVKILDLVNSLEKNSFLKIIDCIKSSNPKNAKEIDEILSDSSNDLKNVDSLNISKVFDLVKSEFAETVKSEFVNTTSQLDILIDIIIKDGNCILKQDWLARLYEKELKNIKERTKSLKVQLEDEKSEIPELLKRDYEIYRACVETAYINDGDNNRDAKITDDELSILLTLANALELSQEEVKMINYLTIPPEKLDIDSIITFLKNIGVIFYSRKNNLVYVADEVVAVLREMRQKEIADKYYRRVLKTFKESQLNLVCRKHNINIKDLDYEEKVNRIITSGISFTNLLKTGIYKDGVNLTEKKKFLNELWENGLKVESSLRGTTLEDKIENLTLFFKEEEKDEKVGISIEGYERLLIDLIEELKIFRKTFLKKFEMPEETVINSSTLLDYNIKPRDILDILNADELKEFVNVKGLKSRGDLVLNILDAYKDAENLMIENYEAIGFRNLELLRENGITIKESELGLKFEDITKNIFEKLGFNVDETLKKKLNNAKNKMDLVLNLGNEDVIIVECKTVKESGYNKFSSVSRQMKSYVDVAKNSGYNVVKSLLVAPEFSDDFINECDLEFEINLSLITASSMGNILEGFKNSKHKQFPYQLLMKDVLIKEERILKAMAKKN</sequence>
<evidence type="ECO:0000256" key="1">
    <source>
        <dbReference type="SAM" id="Coils"/>
    </source>
</evidence>
<gene>
    <name evidence="2" type="ORF">BXY64_1538</name>
</gene>
<keyword evidence="3" id="KW-1185">Reference proteome</keyword>
<name>A0A419X9V5_9BACT</name>
<dbReference type="OrthoDB" id="6092898at2"/>
<dbReference type="RefSeq" id="WP_120239280.1">
    <property type="nucleotide sequence ID" value="NZ_RAPQ01000008.1"/>
</dbReference>
<dbReference type="Proteomes" id="UP000284531">
    <property type="component" value="Unassembled WGS sequence"/>
</dbReference>
<feature type="coiled-coil region" evidence="1">
    <location>
        <begin position="102"/>
        <end position="129"/>
    </location>
</feature>
<evidence type="ECO:0000313" key="3">
    <source>
        <dbReference type="Proteomes" id="UP000284531"/>
    </source>
</evidence>
<keyword evidence="1" id="KW-0175">Coiled coil</keyword>
<evidence type="ECO:0000313" key="2">
    <source>
        <dbReference type="EMBL" id="RKE04512.1"/>
    </source>
</evidence>
<reference evidence="2 3" key="1">
    <citation type="submission" date="2018-09" db="EMBL/GenBank/DDBJ databases">
        <title>Genomic Encyclopedia of Archaeal and Bacterial Type Strains, Phase II (KMG-II): from individual species to whole genera.</title>
        <authorList>
            <person name="Goeker M."/>
        </authorList>
    </citation>
    <scope>NUCLEOTIDE SEQUENCE [LARGE SCALE GENOMIC DNA]</scope>
    <source>
        <strain evidence="2 3">DSM 21950</strain>
    </source>
</reference>